<dbReference type="Proteomes" id="UP000366872">
    <property type="component" value="Unassembled WGS sequence"/>
</dbReference>
<dbReference type="AlphaFoldDB" id="A0A6C2U4G9"/>
<protein>
    <submittedName>
        <fullName evidence="1">Uncharacterized protein</fullName>
    </submittedName>
</protein>
<dbReference type="RefSeq" id="WP_136080363.1">
    <property type="nucleotide sequence ID" value="NZ_CAAHFG010000002.1"/>
</dbReference>
<organism evidence="1 2">
    <name type="scientific">Pontiella desulfatans</name>
    <dbReference type="NCBI Taxonomy" id="2750659"/>
    <lineage>
        <taxon>Bacteria</taxon>
        <taxon>Pseudomonadati</taxon>
        <taxon>Kiritimatiellota</taxon>
        <taxon>Kiritimatiellia</taxon>
        <taxon>Kiritimatiellales</taxon>
        <taxon>Pontiellaceae</taxon>
        <taxon>Pontiella</taxon>
    </lineage>
</organism>
<proteinExistence type="predicted"/>
<evidence type="ECO:0000313" key="2">
    <source>
        <dbReference type="Proteomes" id="UP000366872"/>
    </source>
</evidence>
<reference evidence="1 2" key="1">
    <citation type="submission" date="2019-04" db="EMBL/GenBank/DDBJ databases">
        <authorList>
            <person name="Van Vliet M D."/>
        </authorList>
    </citation>
    <scope>NUCLEOTIDE SEQUENCE [LARGE SCALE GENOMIC DNA]</scope>
    <source>
        <strain evidence="1 2">F1</strain>
    </source>
</reference>
<keyword evidence="2" id="KW-1185">Reference proteome</keyword>
<evidence type="ECO:0000313" key="1">
    <source>
        <dbReference type="EMBL" id="VGO14729.1"/>
    </source>
</evidence>
<gene>
    <name evidence="1" type="ORF">PDESU_03298</name>
</gene>
<sequence>MNCPLQRLCHAALLKQHNEQIHRLNQELFDNMTLLANANLSKVEFEQTVRLLEMEIGTYKSVMKTHVSEPGRRLISRYRPIVESHEPKCVTCTNMVEDDSSGRVQGRCWEYKHRVNRTKGGCPNHTSLTKEKAA</sequence>
<dbReference type="EMBL" id="CAAHFG010000002">
    <property type="protein sequence ID" value="VGO14729.1"/>
    <property type="molecule type" value="Genomic_DNA"/>
</dbReference>
<accession>A0A6C2U4G9</accession>
<name>A0A6C2U4G9_PONDE</name>